<keyword evidence="2" id="KW-1185">Reference proteome</keyword>
<dbReference type="AlphaFoldDB" id="A0A9Q8W8B3"/>
<gene>
    <name evidence="1" type="ORF">CLUP02_00576</name>
</gene>
<evidence type="ECO:0000313" key="1">
    <source>
        <dbReference type="EMBL" id="UQC73929.1"/>
    </source>
</evidence>
<dbReference type="RefSeq" id="XP_049135580.1">
    <property type="nucleotide sequence ID" value="XM_049279623.1"/>
</dbReference>
<dbReference type="EMBL" id="CP019471">
    <property type="protein sequence ID" value="UQC73929.1"/>
    <property type="molecule type" value="Genomic_DNA"/>
</dbReference>
<dbReference type="KEGG" id="clup:CLUP02_00576"/>
<evidence type="ECO:0000313" key="2">
    <source>
        <dbReference type="Proteomes" id="UP000830671"/>
    </source>
</evidence>
<dbReference type="Proteomes" id="UP000830671">
    <property type="component" value="Chromosome 1"/>
</dbReference>
<organism evidence="1 2">
    <name type="scientific">Colletotrichum lupini</name>
    <dbReference type="NCBI Taxonomy" id="145971"/>
    <lineage>
        <taxon>Eukaryota</taxon>
        <taxon>Fungi</taxon>
        <taxon>Dikarya</taxon>
        <taxon>Ascomycota</taxon>
        <taxon>Pezizomycotina</taxon>
        <taxon>Sordariomycetes</taxon>
        <taxon>Hypocreomycetidae</taxon>
        <taxon>Glomerellales</taxon>
        <taxon>Glomerellaceae</taxon>
        <taxon>Colletotrichum</taxon>
        <taxon>Colletotrichum acutatum species complex</taxon>
    </lineage>
</organism>
<proteinExistence type="predicted"/>
<accession>A0A9Q8W8B3</accession>
<sequence length="433" mass="50290">MSLMMGPLLIENGVPQSMGGVLFTVRDRLQLHPVDTPTSSVTRCFALSKDRQLFKTERHILRNRRVKAFMKQIVGSPFWSLREEDRDAEAEIIKDVAKASLDYIGVLHVGKGSKHEQKKSKARKKILEKLRTLLHERVELYIHSIVNKLFDESLPLEWNMGSNNCQNFCDALIDRNVFGSFMVYHRHCKEKKHNGQASQVQYLMSFVSRIGCHDGLTRRVAPSSKATSANGHTEEFLLRFRRFAHHNDTDIVDSLVEYWTDWGGFRAPIFRHQGLFPWDCTEARTLKEEADHPQKKCGDCSLAKHLWAFPFDAWSVAQFHLLRERRFYAPSPVTGKDNQIQMADHDWEENRHRVLEAFQVLGSMGVAMHRSQVFRDRCRWNFKARGLPFEDTSTDRTIFHKGRVTTLRQQIKRVLLSGQYCLAIRAVVHFLDQ</sequence>
<dbReference type="GeneID" id="73334633"/>
<name>A0A9Q8W8B3_9PEZI</name>
<reference evidence="1" key="1">
    <citation type="journal article" date="2021" name="Mol. Plant Microbe Interact.">
        <title>Complete Genome Sequence of the Plant-Pathogenic Fungus Colletotrichum lupini.</title>
        <authorList>
            <person name="Baroncelli R."/>
            <person name="Pensec F."/>
            <person name="Da Lio D."/>
            <person name="Boufleur T."/>
            <person name="Vicente I."/>
            <person name="Sarrocco S."/>
            <person name="Picot A."/>
            <person name="Baraldi E."/>
            <person name="Sukno S."/>
            <person name="Thon M."/>
            <person name="Le Floch G."/>
        </authorList>
    </citation>
    <scope>NUCLEOTIDE SEQUENCE</scope>
    <source>
        <strain evidence="1">IMI 504893</strain>
    </source>
</reference>
<protein>
    <submittedName>
        <fullName evidence="1">Uncharacterized protein</fullName>
    </submittedName>
</protein>